<proteinExistence type="predicted"/>
<feature type="transmembrane region" description="Helical" evidence="1">
    <location>
        <begin position="707"/>
        <end position="725"/>
    </location>
</feature>
<dbReference type="Gene3D" id="2.180.10.10">
    <property type="entry name" value="RHS repeat-associated core"/>
    <property type="match status" value="1"/>
</dbReference>
<evidence type="ECO:0000313" key="2">
    <source>
        <dbReference type="EMBL" id="SGZ00849.1"/>
    </source>
</evidence>
<dbReference type="Proteomes" id="UP000182660">
    <property type="component" value="Unassembled WGS sequence"/>
</dbReference>
<protein>
    <submittedName>
        <fullName evidence="2">Uncharacterized protein</fullName>
    </submittedName>
</protein>
<dbReference type="GeneID" id="61297826"/>
<dbReference type="EMBL" id="FPLJ01000102">
    <property type="protein sequence ID" value="SGZ00849.1"/>
    <property type="molecule type" value="Genomic_DNA"/>
</dbReference>
<reference evidence="2 3" key="1">
    <citation type="submission" date="2016-11" db="EMBL/GenBank/DDBJ databases">
        <authorList>
            <person name="Klemetsen T."/>
        </authorList>
    </citation>
    <scope>NUCLEOTIDE SEQUENCE [LARGE SCALE GENOMIC DNA]</scope>
    <source>
        <strain evidence="2">MT 2528</strain>
    </source>
</reference>
<evidence type="ECO:0000256" key="1">
    <source>
        <dbReference type="SAM" id="Phobius"/>
    </source>
</evidence>
<dbReference type="PANTHER" id="PTHR32305">
    <property type="match status" value="1"/>
</dbReference>
<dbReference type="NCBIfam" id="TIGR03696">
    <property type="entry name" value="Rhs_assc_core"/>
    <property type="match status" value="1"/>
</dbReference>
<dbReference type="InterPro" id="IPR022385">
    <property type="entry name" value="Rhs_assc_core"/>
</dbReference>
<dbReference type="PANTHER" id="PTHR32305:SF15">
    <property type="entry name" value="PROTEIN RHSA-RELATED"/>
    <property type="match status" value="1"/>
</dbReference>
<dbReference type="InterPro" id="IPR041508">
    <property type="entry name" value="TcC-like_repeat"/>
</dbReference>
<keyword evidence="1" id="KW-0812">Transmembrane</keyword>
<dbReference type="RefSeq" id="WP_075473376.1">
    <property type="nucleotide sequence ID" value="NZ_CAWQZC010000009.1"/>
</dbReference>
<sequence length="987" mass="107550">MSTSSSTALFKGTPTISVKDNRGLAIRTIQYNRTAVTDKLDCLITRSTYNATGQLASSSDPRLFKQGINNISKINNLLGQPLRVDSVDAGWHIALADIEGMPHKEWDELGTARYYDYDESFHRPIAVHELHTDIKDETKQVTERFVYGDSTQTNDNLNLQLIRHYDHAGLSEITSINLTGQPLTQNRQLLLSKSGESDWQESDETAWKDKLNSTVYPTQWTYNALGTMLSQLDAKGNRQRSEYDVSGVLSASYLLLVNQPESSEKTLVSDIKYNANGQKIHERAGNKVVTSYTYDERDWRLMQVLTERPVKEGRNTQLQNLNYTYDPVGNIVSIKDATEATRFYKNQRVVPEQTYTYDALNQLITASGRENDAHPQQNSTLPPLHDASNYINYSRTYTYDKAGNLLTIGHNGANQYTLNMVVSNNSNRTVQQISDNPISADKVDELFDALGNLKQLEHSKALTWGRYNQLEKVALTNKQHEVYQYSAQGTRIRKLLSDDDNESEVIYLPGLELRTKRGSVSEILHVVTLMNTGRSQVRLLHWQEDCLPSDIPNNQLRYSMDNHLGSSNLELNCNADILTMEEYYPFGGTALWSAKNQTEAKYKTIRYSGKERDATGLYYYGYRYYMPWMGRWLNPDPAGTVDGLNLYQMVRNNPVNLKDPTGMLAHTLVSKPIKKLDSYLTKKTTKYLQDKGKSVETIRKWNNARRTVMLGVGIGIAVGSFAAGVGASIGVAVGVGAAGILAGAAIGAFANKISDTAAGHMANNVNGKSVTIQTLAGAAVATLSAATHGASKGGGLLASAGGAASGALMGALDQTERGMAGANAGGSAVGTADTLSGGKARLPVQFGAMTGGIMGGWVLGKTKGSASVGEYAGIGACLGGRMGRYIDRITSLSGLVGEVMRQYSTTGAMAAWGIKKLMGDSAGHGEWGGALAGGVAAGTFRAVDLNTDGEATRTTTALNTAWTTVNWDRFTTAFGNYFNSNHTESMA</sequence>
<dbReference type="Pfam" id="PF18807">
    <property type="entry name" value="TTc_toxin_rep"/>
    <property type="match status" value="1"/>
</dbReference>
<feature type="transmembrane region" description="Helical" evidence="1">
    <location>
        <begin position="731"/>
        <end position="751"/>
    </location>
</feature>
<name>A0ABY1HIQ5_9GAMM</name>
<evidence type="ECO:0000313" key="3">
    <source>
        <dbReference type="Proteomes" id="UP000182660"/>
    </source>
</evidence>
<dbReference type="InterPro" id="IPR050708">
    <property type="entry name" value="T6SS_VgrG/RHS"/>
</dbReference>
<comment type="caution">
    <text evidence="2">The sequence shown here is derived from an EMBL/GenBank/DDBJ whole genome shotgun (WGS) entry which is preliminary data.</text>
</comment>
<gene>
    <name evidence="2" type="ORF">MT2528_4111</name>
</gene>
<accession>A0ABY1HIQ5</accession>
<keyword evidence="1" id="KW-0472">Membrane</keyword>
<keyword evidence="3" id="KW-1185">Reference proteome</keyword>
<organism evidence="2 3">
    <name type="scientific">Moritella viscosa</name>
    <dbReference type="NCBI Taxonomy" id="80854"/>
    <lineage>
        <taxon>Bacteria</taxon>
        <taxon>Pseudomonadati</taxon>
        <taxon>Pseudomonadota</taxon>
        <taxon>Gammaproteobacteria</taxon>
        <taxon>Alteromonadales</taxon>
        <taxon>Moritellaceae</taxon>
        <taxon>Moritella</taxon>
    </lineage>
</organism>
<keyword evidence="1" id="KW-1133">Transmembrane helix</keyword>